<dbReference type="RefSeq" id="XP_023939011.2">
    <property type="nucleotide sequence ID" value="XM_024083243.2"/>
</dbReference>
<organism evidence="2 3">
    <name type="scientific">Bicyclus anynana</name>
    <name type="common">Squinting bush brown butterfly</name>
    <dbReference type="NCBI Taxonomy" id="110368"/>
    <lineage>
        <taxon>Eukaryota</taxon>
        <taxon>Metazoa</taxon>
        <taxon>Ecdysozoa</taxon>
        <taxon>Arthropoda</taxon>
        <taxon>Hexapoda</taxon>
        <taxon>Insecta</taxon>
        <taxon>Pterygota</taxon>
        <taxon>Neoptera</taxon>
        <taxon>Endopterygota</taxon>
        <taxon>Lepidoptera</taxon>
        <taxon>Glossata</taxon>
        <taxon>Ditrysia</taxon>
        <taxon>Papilionoidea</taxon>
        <taxon>Nymphalidae</taxon>
        <taxon>Satyrinae</taxon>
        <taxon>Satyrini</taxon>
        <taxon>Mycalesina</taxon>
        <taxon>Bicyclus</taxon>
    </lineage>
</organism>
<dbReference type="AlphaFoldDB" id="A0A6J1N7L9"/>
<feature type="transmembrane region" description="Helical" evidence="1">
    <location>
        <begin position="6"/>
        <end position="29"/>
    </location>
</feature>
<dbReference type="OrthoDB" id="7465967at2759"/>
<name>A0A6J1N7L9_BICAN</name>
<evidence type="ECO:0000313" key="2">
    <source>
        <dbReference type="Proteomes" id="UP001652582"/>
    </source>
</evidence>
<keyword evidence="1" id="KW-0472">Membrane</keyword>
<keyword evidence="1" id="KW-1133">Transmembrane helix</keyword>
<dbReference type="Proteomes" id="UP001652582">
    <property type="component" value="Chromosome 7"/>
</dbReference>
<sequence length="209" mass="23066">MCHSIYSLLQTLVCGLQMLSRVFMTTILMIENLLRLILQTLYNFVSFVLQLLSLIPICAVFLVAARLKCFVCGGGGACPVNNRGGGACDCLMSAVAIIIMFFIFRATGVLDKIFYSLGYTKAKTLTYKFSPTPGDITECSRNDSEYTEITRMREEWSDYTEISTATYLTDEDVTISTIEGLITLPTDIVNVTEITIINTITQAEVPTAG</sequence>
<dbReference type="GeneID" id="112046559"/>
<evidence type="ECO:0000313" key="3">
    <source>
        <dbReference type="RefSeq" id="XP_023939011.2"/>
    </source>
</evidence>
<keyword evidence="2" id="KW-1185">Reference proteome</keyword>
<dbReference type="KEGG" id="bany:112046559"/>
<evidence type="ECO:0000256" key="1">
    <source>
        <dbReference type="SAM" id="Phobius"/>
    </source>
</evidence>
<proteinExistence type="predicted"/>
<accession>A0A6J1N7L9</accession>
<gene>
    <name evidence="3" type="primary">LOC112046559</name>
</gene>
<reference evidence="3" key="1">
    <citation type="submission" date="2025-08" db="UniProtKB">
        <authorList>
            <consortium name="RefSeq"/>
        </authorList>
    </citation>
    <scope>IDENTIFICATION</scope>
</reference>
<keyword evidence="1" id="KW-0812">Transmembrane</keyword>
<feature type="transmembrane region" description="Helical" evidence="1">
    <location>
        <begin position="41"/>
        <end position="64"/>
    </location>
</feature>
<protein>
    <submittedName>
        <fullName evidence="3">Uncharacterized protein LOC112046559</fullName>
    </submittedName>
</protein>
<feature type="transmembrane region" description="Helical" evidence="1">
    <location>
        <begin position="84"/>
        <end position="104"/>
    </location>
</feature>